<accession>A0A497XU23</accession>
<dbReference type="RefSeq" id="WP_121287053.1">
    <property type="nucleotide sequence ID" value="NZ_RCCK01000014.1"/>
</dbReference>
<gene>
    <name evidence="1" type="ORF">BCL90_4497</name>
</gene>
<proteinExistence type="predicted"/>
<sequence>MDNMRADEFVFGLKIFTSSFPLISLMPAEKQLKSAKNPLICGNNLTHAFPLISPILAEKQIINLRKSLESAGTTLLTLSR</sequence>
<evidence type="ECO:0000313" key="1">
    <source>
        <dbReference type="EMBL" id="RLJ72849.1"/>
    </source>
</evidence>
<name>A0A497XU23_9SPHI</name>
<dbReference type="Proteomes" id="UP000273898">
    <property type="component" value="Unassembled WGS sequence"/>
</dbReference>
<comment type="caution">
    <text evidence="1">The sequence shown here is derived from an EMBL/GenBank/DDBJ whole genome shotgun (WGS) entry which is preliminary data.</text>
</comment>
<dbReference type="AlphaFoldDB" id="A0A497XU23"/>
<evidence type="ECO:0000313" key="2">
    <source>
        <dbReference type="Proteomes" id="UP000273898"/>
    </source>
</evidence>
<protein>
    <submittedName>
        <fullName evidence="1">Uncharacterized protein</fullName>
    </submittedName>
</protein>
<organism evidence="1 2">
    <name type="scientific">Pedobacter alluvionis</name>
    <dbReference type="NCBI Taxonomy" id="475253"/>
    <lineage>
        <taxon>Bacteria</taxon>
        <taxon>Pseudomonadati</taxon>
        <taxon>Bacteroidota</taxon>
        <taxon>Sphingobacteriia</taxon>
        <taxon>Sphingobacteriales</taxon>
        <taxon>Sphingobacteriaceae</taxon>
        <taxon>Pedobacter</taxon>
    </lineage>
</organism>
<reference evidence="1 2" key="1">
    <citation type="submission" date="2018-10" db="EMBL/GenBank/DDBJ databases">
        <title>Genomic Encyclopedia of Archaeal and Bacterial Type Strains, Phase II (KMG-II): from individual species to whole genera.</title>
        <authorList>
            <person name="Goeker M."/>
        </authorList>
    </citation>
    <scope>NUCLEOTIDE SEQUENCE [LARGE SCALE GENOMIC DNA]</scope>
    <source>
        <strain evidence="1 2">DSM 19624</strain>
    </source>
</reference>
<dbReference type="EMBL" id="RCCK01000014">
    <property type="protein sequence ID" value="RLJ72849.1"/>
    <property type="molecule type" value="Genomic_DNA"/>
</dbReference>